<dbReference type="PANTHER" id="PTHR46390">
    <property type="entry name" value="MANNOSE-1-PHOSPHATE GUANYLYLTRANSFERASE"/>
    <property type="match status" value="1"/>
</dbReference>
<dbReference type="PANTHER" id="PTHR46390:SF1">
    <property type="entry name" value="MANNOSE-1-PHOSPHATE GUANYLYLTRANSFERASE"/>
    <property type="match status" value="1"/>
</dbReference>
<protein>
    <submittedName>
        <fullName evidence="2">Mannose-1-phosphate guanylyltransferase/mannose-6-phosphate isomerase</fullName>
        <ecNumber evidence="2">2.7.7.13</ecNumber>
    </submittedName>
</protein>
<dbReference type="Gene3D" id="3.90.550.10">
    <property type="entry name" value="Spore Coat Polysaccharide Biosynthesis Protein SpsA, Chain A"/>
    <property type="match status" value="1"/>
</dbReference>
<organism evidence="2">
    <name type="scientific">Hellea balneolensis</name>
    <dbReference type="NCBI Taxonomy" id="287478"/>
    <lineage>
        <taxon>Bacteria</taxon>
        <taxon>Pseudomonadati</taxon>
        <taxon>Pseudomonadota</taxon>
        <taxon>Alphaproteobacteria</taxon>
        <taxon>Maricaulales</taxon>
        <taxon>Robiginitomaculaceae</taxon>
        <taxon>Hellea</taxon>
    </lineage>
</organism>
<dbReference type="SUPFAM" id="SSF53448">
    <property type="entry name" value="Nucleotide-diphospho-sugar transferases"/>
    <property type="match status" value="1"/>
</dbReference>
<sequence length="149" mass="16108">MTKTNIIPVIMSGGAGTRLWPASRQKRPKQFLSLVGEHTMVQETAERLCGQGDNYTFGAPIIVCNSAHTHLIEEQLGEIGVRAHTIITEPVPRNTAPCAIIAALAVRDADPDAVMLLAPADHHIRDTEVFSQVVSHGMKAVQAGYIVTF</sequence>
<dbReference type="GO" id="GO:0016853">
    <property type="term" value="F:isomerase activity"/>
    <property type="evidence" value="ECO:0007669"/>
    <property type="project" value="UniProtKB-KW"/>
</dbReference>
<accession>A0A7C3C8Q3</accession>
<dbReference type="EC" id="2.7.7.13" evidence="2"/>
<dbReference type="InterPro" id="IPR005835">
    <property type="entry name" value="NTP_transferase_dom"/>
</dbReference>
<name>A0A7C3C8Q3_9PROT</name>
<dbReference type="InterPro" id="IPR029044">
    <property type="entry name" value="Nucleotide-diphossugar_trans"/>
</dbReference>
<gene>
    <name evidence="2" type="primary">cpsB</name>
    <name evidence="2" type="ORF">ENJ46_00460</name>
</gene>
<dbReference type="GO" id="GO:0009298">
    <property type="term" value="P:GDP-mannose biosynthetic process"/>
    <property type="evidence" value="ECO:0007669"/>
    <property type="project" value="TreeGrafter"/>
</dbReference>
<dbReference type="AlphaFoldDB" id="A0A7C3C8Q3"/>
<dbReference type="EMBL" id="DRMN01000033">
    <property type="protein sequence ID" value="HFB54366.1"/>
    <property type="molecule type" value="Genomic_DNA"/>
</dbReference>
<evidence type="ECO:0000313" key="2">
    <source>
        <dbReference type="EMBL" id="HFB54366.1"/>
    </source>
</evidence>
<dbReference type="GO" id="GO:0004475">
    <property type="term" value="F:mannose-1-phosphate guanylyltransferase (GTP) activity"/>
    <property type="evidence" value="ECO:0007669"/>
    <property type="project" value="UniProtKB-EC"/>
</dbReference>
<keyword evidence="2" id="KW-0808">Transferase</keyword>
<dbReference type="Pfam" id="PF00483">
    <property type="entry name" value="NTP_transferase"/>
    <property type="match status" value="1"/>
</dbReference>
<dbReference type="Proteomes" id="UP000886042">
    <property type="component" value="Unassembled WGS sequence"/>
</dbReference>
<keyword evidence="2" id="KW-0548">Nucleotidyltransferase</keyword>
<comment type="caution">
    <text evidence="2">The sequence shown here is derived from an EMBL/GenBank/DDBJ whole genome shotgun (WGS) entry which is preliminary data.</text>
</comment>
<proteinExistence type="predicted"/>
<dbReference type="InterPro" id="IPR051161">
    <property type="entry name" value="Mannose-6P_isomerase_type2"/>
</dbReference>
<keyword evidence="2" id="KW-0413">Isomerase</keyword>
<evidence type="ECO:0000259" key="1">
    <source>
        <dbReference type="Pfam" id="PF00483"/>
    </source>
</evidence>
<reference evidence="2" key="1">
    <citation type="journal article" date="2020" name="mSystems">
        <title>Genome- and Community-Level Interaction Insights into Carbon Utilization and Element Cycling Functions of Hydrothermarchaeota in Hydrothermal Sediment.</title>
        <authorList>
            <person name="Zhou Z."/>
            <person name="Liu Y."/>
            <person name="Xu W."/>
            <person name="Pan J."/>
            <person name="Luo Z.H."/>
            <person name="Li M."/>
        </authorList>
    </citation>
    <scope>NUCLEOTIDE SEQUENCE [LARGE SCALE GENOMIC DNA]</scope>
    <source>
        <strain evidence="2">HyVt-489</strain>
    </source>
</reference>
<feature type="non-terminal residue" evidence="2">
    <location>
        <position position="149"/>
    </location>
</feature>
<feature type="domain" description="Nucleotidyl transferase" evidence="1">
    <location>
        <begin position="8"/>
        <end position="148"/>
    </location>
</feature>